<dbReference type="OrthoDB" id="6428749at2759"/>
<evidence type="ECO:0000313" key="3">
    <source>
        <dbReference type="Proteomes" id="UP000244005"/>
    </source>
</evidence>
<dbReference type="EMBL" id="KZ772752">
    <property type="protein sequence ID" value="PTQ34422.1"/>
    <property type="molecule type" value="Genomic_DNA"/>
</dbReference>
<evidence type="ECO:0000313" key="2">
    <source>
        <dbReference type="EMBL" id="PTQ34422.1"/>
    </source>
</evidence>
<dbReference type="AlphaFoldDB" id="A0A2R6WKQ5"/>
<dbReference type="InterPro" id="IPR036928">
    <property type="entry name" value="AS_sf"/>
</dbReference>
<dbReference type="PANTHER" id="PTHR43372">
    <property type="entry name" value="FATTY-ACID AMIDE HYDROLASE"/>
    <property type="match status" value="1"/>
</dbReference>
<dbReference type="InterPro" id="IPR023631">
    <property type="entry name" value="Amidase_dom"/>
</dbReference>
<gene>
    <name evidence="2" type="ORF">MARPO_0080s0043</name>
</gene>
<name>A0A2R6WKQ5_MARPO</name>
<dbReference type="Gene3D" id="3.90.1300.10">
    <property type="entry name" value="Amidase signature (AS) domain"/>
    <property type="match status" value="1"/>
</dbReference>
<sequence>MHRTETEKRPSGLCGMIRSRTMDLQRWPVVEPLLPHLVAAVKAGHGKHVLEFFLRRIYNSDGEINSVVESCAPIALEEIRSDSRPFEGLPLLVKDNLHLEGFHTVCGSSVFANNPVAARDSKFVATLRELGAIPIGKTNVPAFCLDLQTFNDVYGTTKNPYNAQLTVGGSSGGSAAAVAMSLAPFAIGNDLNGSLRIPASFCGVCSFHASRGVLTIHQEDIFPRARHIVDPEVLGSILTEGLFTTNVADLQFCMRPLLHSSIKQPHEAFMKRLPQKRRQEVLLGVVTSYSRMLLDHRIDEAMKKIPSWLEEAPQNVGTTKLVARIASDFVLDGKTTHKATRIFSDAAATAKYDFKKLEEARSIQAMSSAAVQKYFETTGFSALIMPVCAVLPPEHNPNQNPVVINDVEVPYFIGMACYVEPVKISGCPVVTMPLCLIDGRPCGVQVVGRMGCDEELLSLCVELERHLASAEARHTHPLKFPSLADFPC</sequence>
<feature type="domain" description="Amidase" evidence="1">
    <location>
        <begin position="49"/>
        <end position="317"/>
    </location>
</feature>
<dbReference type="PANTHER" id="PTHR43372:SF4">
    <property type="entry name" value="FATTY-ACID AMIDE HYDROLASE 2"/>
    <property type="match status" value="1"/>
</dbReference>
<dbReference type="InterPro" id="IPR052739">
    <property type="entry name" value="FAAH2"/>
</dbReference>
<dbReference type="OMA" id="EHYMSRI"/>
<proteinExistence type="predicted"/>
<dbReference type="SUPFAM" id="SSF75304">
    <property type="entry name" value="Amidase signature (AS) enzymes"/>
    <property type="match status" value="1"/>
</dbReference>
<organism evidence="2 3">
    <name type="scientific">Marchantia polymorpha</name>
    <name type="common">Common liverwort</name>
    <name type="synonym">Marchantia aquatica</name>
    <dbReference type="NCBI Taxonomy" id="3197"/>
    <lineage>
        <taxon>Eukaryota</taxon>
        <taxon>Viridiplantae</taxon>
        <taxon>Streptophyta</taxon>
        <taxon>Embryophyta</taxon>
        <taxon>Marchantiophyta</taxon>
        <taxon>Marchantiopsida</taxon>
        <taxon>Marchantiidae</taxon>
        <taxon>Marchantiales</taxon>
        <taxon>Marchantiaceae</taxon>
        <taxon>Marchantia</taxon>
    </lineage>
</organism>
<keyword evidence="3" id="KW-1185">Reference proteome</keyword>
<evidence type="ECO:0000259" key="1">
    <source>
        <dbReference type="Pfam" id="PF01425"/>
    </source>
</evidence>
<feature type="domain" description="Amidase" evidence="1">
    <location>
        <begin position="350"/>
        <end position="457"/>
    </location>
</feature>
<dbReference type="Proteomes" id="UP000244005">
    <property type="component" value="Unassembled WGS sequence"/>
</dbReference>
<protein>
    <recommendedName>
        <fullName evidence="1">Amidase domain-containing protein</fullName>
    </recommendedName>
</protein>
<reference evidence="3" key="1">
    <citation type="journal article" date="2017" name="Cell">
        <title>Insights into land plant evolution garnered from the Marchantia polymorpha genome.</title>
        <authorList>
            <person name="Bowman J.L."/>
            <person name="Kohchi T."/>
            <person name="Yamato K.T."/>
            <person name="Jenkins J."/>
            <person name="Shu S."/>
            <person name="Ishizaki K."/>
            <person name="Yamaoka S."/>
            <person name="Nishihama R."/>
            <person name="Nakamura Y."/>
            <person name="Berger F."/>
            <person name="Adam C."/>
            <person name="Aki S.S."/>
            <person name="Althoff F."/>
            <person name="Araki T."/>
            <person name="Arteaga-Vazquez M.A."/>
            <person name="Balasubrmanian S."/>
            <person name="Barry K."/>
            <person name="Bauer D."/>
            <person name="Boehm C.R."/>
            <person name="Briginshaw L."/>
            <person name="Caballero-Perez J."/>
            <person name="Catarino B."/>
            <person name="Chen F."/>
            <person name="Chiyoda S."/>
            <person name="Chovatia M."/>
            <person name="Davies K.M."/>
            <person name="Delmans M."/>
            <person name="Demura T."/>
            <person name="Dierschke T."/>
            <person name="Dolan L."/>
            <person name="Dorantes-Acosta A.E."/>
            <person name="Eklund D.M."/>
            <person name="Florent S.N."/>
            <person name="Flores-Sandoval E."/>
            <person name="Fujiyama A."/>
            <person name="Fukuzawa H."/>
            <person name="Galik B."/>
            <person name="Grimanelli D."/>
            <person name="Grimwood J."/>
            <person name="Grossniklaus U."/>
            <person name="Hamada T."/>
            <person name="Haseloff J."/>
            <person name="Hetherington A.J."/>
            <person name="Higo A."/>
            <person name="Hirakawa Y."/>
            <person name="Hundley H.N."/>
            <person name="Ikeda Y."/>
            <person name="Inoue K."/>
            <person name="Inoue S.I."/>
            <person name="Ishida S."/>
            <person name="Jia Q."/>
            <person name="Kakita M."/>
            <person name="Kanazawa T."/>
            <person name="Kawai Y."/>
            <person name="Kawashima T."/>
            <person name="Kennedy M."/>
            <person name="Kinose K."/>
            <person name="Kinoshita T."/>
            <person name="Kohara Y."/>
            <person name="Koide E."/>
            <person name="Komatsu K."/>
            <person name="Kopischke S."/>
            <person name="Kubo M."/>
            <person name="Kyozuka J."/>
            <person name="Lagercrantz U."/>
            <person name="Lin S.S."/>
            <person name="Lindquist E."/>
            <person name="Lipzen A.M."/>
            <person name="Lu C.W."/>
            <person name="De Luna E."/>
            <person name="Martienssen R.A."/>
            <person name="Minamino N."/>
            <person name="Mizutani M."/>
            <person name="Mizutani M."/>
            <person name="Mochizuki N."/>
            <person name="Monte I."/>
            <person name="Mosher R."/>
            <person name="Nagasaki H."/>
            <person name="Nakagami H."/>
            <person name="Naramoto S."/>
            <person name="Nishitani K."/>
            <person name="Ohtani M."/>
            <person name="Okamoto T."/>
            <person name="Okumura M."/>
            <person name="Phillips J."/>
            <person name="Pollak B."/>
            <person name="Reinders A."/>
            <person name="Rovekamp M."/>
            <person name="Sano R."/>
            <person name="Sawa S."/>
            <person name="Schmid M.W."/>
            <person name="Shirakawa M."/>
            <person name="Solano R."/>
            <person name="Spunde A."/>
            <person name="Suetsugu N."/>
            <person name="Sugano S."/>
            <person name="Sugiyama A."/>
            <person name="Sun R."/>
            <person name="Suzuki Y."/>
            <person name="Takenaka M."/>
            <person name="Takezawa D."/>
            <person name="Tomogane H."/>
            <person name="Tsuzuki M."/>
            <person name="Ueda T."/>
            <person name="Umeda M."/>
            <person name="Ward J.M."/>
            <person name="Watanabe Y."/>
            <person name="Yazaki K."/>
            <person name="Yokoyama R."/>
            <person name="Yoshitake Y."/>
            <person name="Yotsui I."/>
            <person name="Zachgo S."/>
            <person name="Schmutz J."/>
        </authorList>
    </citation>
    <scope>NUCLEOTIDE SEQUENCE [LARGE SCALE GENOMIC DNA]</scope>
    <source>
        <strain evidence="3">Tak-1</strain>
    </source>
</reference>
<accession>A0A2R6WKQ5</accession>
<dbReference type="Pfam" id="PF01425">
    <property type="entry name" value="Amidase"/>
    <property type="match status" value="2"/>
</dbReference>